<dbReference type="AlphaFoldDB" id="A0A222FLS2"/>
<gene>
    <name evidence="2" type="ORF">CHH28_11005</name>
</gene>
<evidence type="ECO:0000256" key="1">
    <source>
        <dbReference type="SAM" id="Phobius"/>
    </source>
</evidence>
<keyword evidence="1" id="KW-0812">Transmembrane</keyword>
<dbReference type="RefSeq" id="WP_094060353.1">
    <property type="nucleotide sequence ID" value="NZ_CP022530.1"/>
</dbReference>
<accession>A0A222FLS2</accession>
<evidence type="ECO:0008006" key="4">
    <source>
        <dbReference type="Google" id="ProtNLM"/>
    </source>
</evidence>
<organism evidence="2 3">
    <name type="scientific">Bacterioplanes sanyensis</name>
    <dbReference type="NCBI Taxonomy" id="1249553"/>
    <lineage>
        <taxon>Bacteria</taxon>
        <taxon>Pseudomonadati</taxon>
        <taxon>Pseudomonadota</taxon>
        <taxon>Gammaproteobacteria</taxon>
        <taxon>Oceanospirillales</taxon>
        <taxon>Oceanospirillaceae</taxon>
        <taxon>Bacterioplanes</taxon>
    </lineage>
</organism>
<keyword evidence="1" id="KW-1133">Transmembrane helix</keyword>
<evidence type="ECO:0000313" key="3">
    <source>
        <dbReference type="Proteomes" id="UP000202440"/>
    </source>
</evidence>
<sequence>MKTLQKKYLWITLTGIILLSVLFQLLPTPIDMNLDKVGNGKAALVFIYDPNLASSNEQSVEINKVRQQLGDSVNLLVAKAGDPTSADFRQQHQARPADILFFDINGELIKRDIAVIGAAELVTILTSSNPH</sequence>
<proteinExistence type="predicted"/>
<protein>
    <recommendedName>
        <fullName evidence="4">DUF4174 domain-containing protein</fullName>
    </recommendedName>
</protein>
<keyword evidence="3" id="KW-1185">Reference proteome</keyword>
<dbReference type="EMBL" id="CP022530">
    <property type="protein sequence ID" value="ASP39173.1"/>
    <property type="molecule type" value="Genomic_DNA"/>
</dbReference>
<dbReference type="KEGG" id="bsan:CHH28_11005"/>
<feature type="transmembrane region" description="Helical" evidence="1">
    <location>
        <begin position="7"/>
        <end position="26"/>
    </location>
</feature>
<dbReference type="Proteomes" id="UP000202440">
    <property type="component" value="Chromosome"/>
</dbReference>
<reference evidence="2 3" key="1">
    <citation type="submission" date="2017-07" db="EMBL/GenBank/DDBJ databases">
        <title>Annotated genome sequence of Bacterioplanes sanyensis isolated from Red Sea.</title>
        <authorList>
            <person name="Rehman Z.U."/>
        </authorList>
    </citation>
    <scope>NUCLEOTIDE SEQUENCE [LARGE SCALE GENOMIC DNA]</scope>
    <source>
        <strain evidence="2 3">NV9</strain>
    </source>
</reference>
<evidence type="ECO:0000313" key="2">
    <source>
        <dbReference type="EMBL" id="ASP39173.1"/>
    </source>
</evidence>
<keyword evidence="1" id="KW-0472">Membrane</keyword>
<dbReference type="OrthoDB" id="8546435at2"/>
<name>A0A222FLS2_9GAMM</name>